<dbReference type="EMBL" id="LKCM01000128">
    <property type="protein sequence ID" value="KPQ43777.1"/>
    <property type="molecule type" value="Genomic_DNA"/>
</dbReference>
<dbReference type="Proteomes" id="UP000050360">
    <property type="component" value="Unassembled WGS sequence"/>
</dbReference>
<reference evidence="1 2" key="1">
    <citation type="submission" date="2015-09" db="EMBL/GenBank/DDBJ databases">
        <title>A metagenomics-based metabolic model of nitrate-dependent anaerobic oxidation of methane by Methanoperedens-like archaea.</title>
        <authorList>
            <person name="Arshad A."/>
            <person name="Speth D.R."/>
            <person name="De Graaf R.M."/>
            <person name="Op Den Camp H.J."/>
            <person name="Jetten M.S."/>
            <person name="Welte C.U."/>
        </authorList>
    </citation>
    <scope>NUCLEOTIDE SEQUENCE [LARGE SCALE GENOMIC DNA]</scope>
</reference>
<sequence length="180" mass="20866">MSDYEELLQRVAACPSGVVGWKEFENACIALLEYLFVPPLKKPKIQVRSFSGIDRRDAVFPNREFDAPNSWGYLLRELGARMILFEFKNYDASDIRKEEVDQTRNYLTAPMGRLAIICCNKPPSEAAHIRRNTIYSSEEKKVILFLTLDNLKEMCLIKERGEDPADLIIDLVEEFYLQHE</sequence>
<comment type="caution">
    <text evidence="1">The sequence shown here is derived from an EMBL/GenBank/DDBJ whole genome shotgun (WGS) entry which is preliminary data.</text>
</comment>
<name>A0A0P8AAY1_9EURY</name>
<organism evidence="1 2">
    <name type="scientific">Candidatus Methanoperedens nitratireducens</name>
    <dbReference type="NCBI Taxonomy" id="1392998"/>
    <lineage>
        <taxon>Archaea</taxon>
        <taxon>Methanobacteriati</taxon>
        <taxon>Methanobacteriota</taxon>
        <taxon>Stenosarchaea group</taxon>
        <taxon>Methanomicrobia</taxon>
        <taxon>Methanosarcinales</taxon>
        <taxon>ANME-2 cluster</taxon>
        <taxon>Candidatus Methanoperedentaceae</taxon>
        <taxon>Candidatus Methanoperedens</taxon>
    </lineage>
</organism>
<evidence type="ECO:0008006" key="3">
    <source>
        <dbReference type="Google" id="ProtNLM"/>
    </source>
</evidence>
<protein>
    <recommendedName>
        <fullName evidence="3">Restriction endonuclease type IV Mrr domain-containing protein</fullName>
    </recommendedName>
</protein>
<evidence type="ECO:0000313" key="2">
    <source>
        <dbReference type="Proteomes" id="UP000050360"/>
    </source>
</evidence>
<gene>
    <name evidence="1" type="ORF">MPEBLZ_01651</name>
</gene>
<evidence type="ECO:0000313" key="1">
    <source>
        <dbReference type="EMBL" id="KPQ43777.1"/>
    </source>
</evidence>
<dbReference type="AlphaFoldDB" id="A0A0P8AAY1"/>
<proteinExistence type="predicted"/>
<accession>A0A0P8AAY1</accession>